<dbReference type="Gene3D" id="2.60.40.640">
    <property type="match status" value="1"/>
</dbReference>
<evidence type="ECO:0000313" key="2">
    <source>
        <dbReference type="Proteomes" id="UP000748756"/>
    </source>
</evidence>
<protein>
    <recommendedName>
        <fullName evidence="3">Arrestin-like N-terminal domain-containing protein</fullName>
    </recommendedName>
</protein>
<gene>
    <name evidence="1" type="ORF">BG015_000409</name>
</gene>
<dbReference type="EMBL" id="JAAAUQ010001063">
    <property type="protein sequence ID" value="KAF9143513.1"/>
    <property type="molecule type" value="Genomic_DNA"/>
</dbReference>
<organism evidence="1 2">
    <name type="scientific">Linnemannia schmuckeri</name>
    <dbReference type="NCBI Taxonomy" id="64567"/>
    <lineage>
        <taxon>Eukaryota</taxon>
        <taxon>Fungi</taxon>
        <taxon>Fungi incertae sedis</taxon>
        <taxon>Mucoromycota</taxon>
        <taxon>Mortierellomycotina</taxon>
        <taxon>Mortierellomycetes</taxon>
        <taxon>Mortierellales</taxon>
        <taxon>Mortierellaceae</taxon>
        <taxon>Linnemannia</taxon>
    </lineage>
</organism>
<comment type="caution">
    <text evidence="1">The sequence shown here is derived from an EMBL/GenBank/DDBJ whole genome shotgun (WGS) entry which is preliminary data.</text>
</comment>
<accession>A0A9P5RR40</accession>
<proteinExistence type="predicted"/>
<keyword evidence="2" id="KW-1185">Reference proteome</keyword>
<dbReference type="InterPro" id="IPR014752">
    <property type="entry name" value="Arrestin-like_C"/>
</dbReference>
<evidence type="ECO:0008006" key="3">
    <source>
        <dbReference type="Google" id="ProtNLM"/>
    </source>
</evidence>
<evidence type="ECO:0000313" key="1">
    <source>
        <dbReference type="EMBL" id="KAF9143513.1"/>
    </source>
</evidence>
<sequence length="399" mass="44162">MSFTVQTSLDTKVPNVIELLGPPSATVVHQISGTLRLQVQKAIQLKQLAVTFVGEAFASSAVTMRTVKSDPITLHRIEVQAIKTATLYQPGDYNIPFQISIPGNISTTDCSLIKTFSLIWGYELITVAVPSSLLGRRKTIRQPITFKRLLVPQSDLSDARYSAKRPNEIECSMFVPKFIGTTDTKISARVFMHPLTSASRVKSVVAMAIQQEKIQIKNSNITESVSVSVAGIMDDNDPIISSDTAKTFSNTVTLTNPDQEEFSAAWGREFPVELDLDILPNELVATETLDWVKITHGVRFTIEFADPTVRNLVVMAPIQVGNVLDEPWSLQAEPDGSKPPGYGDEESVLLDSNTSRVSRNELHRALYPERVPLVPDLADDLPPMYDYEDEKQPIPYSQC</sequence>
<dbReference type="AlphaFoldDB" id="A0A9P5RR40"/>
<dbReference type="OrthoDB" id="2423224at2759"/>
<dbReference type="Proteomes" id="UP000748756">
    <property type="component" value="Unassembled WGS sequence"/>
</dbReference>
<name>A0A9P5RR40_9FUNG</name>
<reference evidence="1" key="1">
    <citation type="journal article" date="2020" name="Fungal Divers.">
        <title>Resolving the Mortierellaceae phylogeny through synthesis of multi-gene phylogenetics and phylogenomics.</title>
        <authorList>
            <person name="Vandepol N."/>
            <person name="Liber J."/>
            <person name="Desiro A."/>
            <person name="Na H."/>
            <person name="Kennedy M."/>
            <person name="Barry K."/>
            <person name="Grigoriev I.V."/>
            <person name="Miller A.N."/>
            <person name="O'Donnell K."/>
            <person name="Stajich J.E."/>
            <person name="Bonito G."/>
        </authorList>
    </citation>
    <scope>NUCLEOTIDE SEQUENCE</scope>
    <source>
        <strain evidence="1">NRRL 6426</strain>
    </source>
</reference>